<evidence type="ECO:0000259" key="5">
    <source>
        <dbReference type="Pfam" id="PF01494"/>
    </source>
</evidence>
<keyword evidence="3" id="KW-0285">Flavoprotein</keyword>
<evidence type="ECO:0000256" key="2">
    <source>
        <dbReference type="ARBA" id="ARBA00007801"/>
    </source>
</evidence>
<evidence type="ECO:0000256" key="1">
    <source>
        <dbReference type="ARBA" id="ARBA00001974"/>
    </source>
</evidence>
<organism evidence="6 7">
    <name type="scientific">Streptomyces corynorhini</name>
    <dbReference type="NCBI Taxonomy" id="2282652"/>
    <lineage>
        <taxon>Bacteria</taxon>
        <taxon>Bacillati</taxon>
        <taxon>Actinomycetota</taxon>
        <taxon>Actinomycetes</taxon>
        <taxon>Kitasatosporales</taxon>
        <taxon>Streptomycetaceae</taxon>
        <taxon>Streptomyces</taxon>
    </lineage>
</organism>
<feature type="domain" description="FAD-binding" evidence="5">
    <location>
        <begin position="9"/>
        <end position="343"/>
    </location>
</feature>
<dbReference type="Gene3D" id="3.40.30.120">
    <property type="match status" value="1"/>
</dbReference>
<comment type="cofactor">
    <cofactor evidence="1">
        <name>FAD</name>
        <dbReference type="ChEBI" id="CHEBI:57692"/>
    </cofactor>
</comment>
<dbReference type="InterPro" id="IPR050641">
    <property type="entry name" value="RIFMO-like"/>
</dbReference>
<reference evidence="6 7" key="1">
    <citation type="submission" date="2018-07" db="EMBL/GenBank/DDBJ databases">
        <title>Streptomyces species from bats.</title>
        <authorList>
            <person name="Dunlap C."/>
        </authorList>
    </citation>
    <scope>NUCLEOTIDE SEQUENCE [LARGE SCALE GENOMIC DNA]</scope>
    <source>
        <strain evidence="6 7">AC230</strain>
    </source>
</reference>
<evidence type="ECO:0000313" key="6">
    <source>
        <dbReference type="EMBL" id="RDG36586.1"/>
    </source>
</evidence>
<dbReference type="GO" id="GO:0016709">
    <property type="term" value="F:oxidoreductase activity, acting on paired donors, with incorporation or reduction of molecular oxygen, NAD(P)H as one donor, and incorporation of one atom of oxygen"/>
    <property type="evidence" value="ECO:0007669"/>
    <property type="project" value="UniProtKB-ARBA"/>
</dbReference>
<sequence length="539" mass="56969">MPPEADGPEVLIAGAGPAGLTLAHELARRRVRVRVIDRAAGPATTSRALAVHPRTLEACHQMGLADALVARGRPVVHFTVHARGRELIRFDTNYARLPTAYPFTLMLDQVLTEEILRERLAALGVGIEWGVELSDCAPAGSRVHAELRRAGRREQVTADWLVGADGSRSTVRERLGLRLVGEATRTWLNADVVVDTGLPRDSNHLVHTGSGTVLLVPFPGPAKWRAVDTGYAGQGADPETVRHRLAGSLARGLGYPVAVSEPTWVSVFRVQQRMITAMRSGRCFVAGDAAHVHSPASGQGMNTGMQDACNLAWKLADVVRGHAREELLDTYAAERVPVGGRLLSTTRTATALVALRHAMAPVAMPVGLSLLKAVRPLKQRVEHRIMAGMSGLALHYADSPLTYGTAAGAAGVRPGHLVACTEADAARHPGHRALREALTDPRWLLLLFAGEGGAELAPRYGRAVQVCAVVSRDSADGPALADPDGALRQSLGVPPGGWALIRPDGYLAAKGRRSGSAALAARLQAFHLLPAGPAPGAGA</sequence>
<proteinExistence type="inferred from homology"/>
<dbReference type="InterPro" id="IPR036188">
    <property type="entry name" value="FAD/NAD-bd_sf"/>
</dbReference>
<comment type="caution">
    <text evidence="6">The sequence shown here is derived from an EMBL/GenBank/DDBJ whole genome shotgun (WGS) entry which is preliminary data.</text>
</comment>
<dbReference type="EMBL" id="QQNA01000148">
    <property type="protein sequence ID" value="RDG36586.1"/>
    <property type="molecule type" value="Genomic_DNA"/>
</dbReference>
<accession>A0A370BA42</accession>
<dbReference type="Proteomes" id="UP000253741">
    <property type="component" value="Unassembled WGS sequence"/>
</dbReference>
<name>A0A370BA42_9ACTN</name>
<dbReference type="Gene3D" id="3.30.70.2450">
    <property type="match status" value="1"/>
</dbReference>
<dbReference type="RefSeq" id="WP_114625054.1">
    <property type="nucleotide sequence ID" value="NZ_QQNA01000148.1"/>
</dbReference>
<protein>
    <submittedName>
        <fullName evidence="6">Oxygenase</fullName>
    </submittedName>
</protein>
<dbReference type="InterPro" id="IPR002938">
    <property type="entry name" value="FAD-bd"/>
</dbReference>
<keyword evidence="4" id="KW-0274">FAD</keyword>
<dbReference type="Pfam" id="PF01494">
    <property type="entry name" value="FAD_binding_3"/>
    <property type="match status" value="1"/>
</dbReference>
<dbReference type="OrthoDB" id="8670884at2"/>
<evidence type="ECO:0000256" key="3">
    <source>
        <dbReference type="ARBA" id="ARBA00022630"/>
    </source>
</evidence>
<dbReference type="PANTHER" id="PTHR43004">
    <property type="entry name" value="TRK SYSTEM POTASSIUM UPTAKE PROTEIN"/>
    <property type="match status" value="1"/>
</dbReference>
<dbReference type="PRINTS" id="PR00420">
    <property type="entry name" value="RNGMNOXGNASE"/>
</dbReference>
<dbReference type="SUPFAM" id="SSF52833">
    <property type="entry name" value="Thioredoxin-like"/>
    <property type="match status" value="1"/>
</dbReference>
<dbReference type="Gene3D" id="3.50.50.60">
    <property type="entry name" value="FAD/NAD(P)-binding domain"/>
    <property type="match status" value="1"/>
</dbReference>
<gene>
    <name evidence="6" type="ORF">DVH02_19185</name>
</gene>
<dbReference type="GO" id="GO:0071949">
    <property type="term" value="F:FAD binding"/>
    <property type="evidence" value="ECO:0007669"/>
    <property type="project" value="InterPro"/>
</dbReference>
<evidence type="ECO:0000256" key="4">
    <source>
        <dbReference type="ARBA" id="ARBA00022827"/>
    </source>
</evidence>
<dbReference type="AlphaFoldDB" id="A0A370BA42"/>
<dbReference type="SUPFAM" id="SSF51905">
    <property type="entry name" value="FAD/NAD(P)-binding domain"/>
    <property type="match status" value="1"/>
</dbReference>
<dbReference type="PANTHER" id="PTHR43004:SF19">
    <property type="entry name" value="BINDING MONOOXYGENASE, PUTATIVE (JCVI)-RELATED"/>
    <property type="match status" value="1"/>
</dbReference>
<keyword evidence="7" id="KW-1185">Reference proteome</keyword>
<evidence type="ECO:0000313" key="7">
    <source>
        <dbReference type="Proteomes" id="UP000253741"/>
    </source>
</evidence>
<comment type="similarity">
    <text evidence="2">Belongs to the PheA/TfdB FAD monooxygenase family.</text>
</comment>
<dbReference type="InterPro" id="IPR036249">
    <property type="entry name" value="Thioredoxin-like_sf"/>
</dbReference>